<dbReference type="InterPro" id="IPR006675">
    <property type="entry name" value="HDIG_dom"/>
</dbReference>
<sequence length="338" mass="39714">MNYSTSSETKKEKIKELLDTSTQLSNLSSEITGFRILAPKDYEKRTIFPICIEISQTAEEQSKLKFDYEKMEFASSFFQQLINDSSISLQEINKEKLQTFFEEIIIECKEKTRELGKKILVDFLNYKDEEINEELSYLVGKTKFFFSYHQNLLEHLLEVSIFSANFASQINLNLIEAKRAAFFHDIGKVVGQYSDHVIEGIKLANQFKLDNYIIETIQFHHNYETNINNPYLSIVRSMDKLSAGRLGARPFQLEKTKERKEKINSLLSDIKEISKVEFLAGGHIIKIFLKPEEFKWIELENIKKRIVKVVKESDLKYQYNYQFLLKLEFSDSFLLDDY</sequence>
<evidence type="ECO:0000313" key="2">
    <source>
        <dbReference type="EMBL" id="AGX89267.1"/>
    </source>
</evidence>
<dbReference type="PATRIC" id="fig|1403316.3.peg.505"/>
<proteinExistence type="predicted"/>
<dbReference type="InterPro" id="IPR003607">
    <property type="entry name" value="HD/PDEase_dom"/>
</dbReference>
<dbReference type="PROSITE" id="PS51831">
    <property type="entry name" value="HD"/>
    <property type="match status" value="1"/>
</dbReference>
<evidence type="ECO:0000259" key="1">
    <source>
        <dbReference type="PROSITE" id="PS51831"/>
    </source>
</evidence>
<feature type="domain" description="HD" evidence="1">
    <location>
        <begin position="152"/>
        <end position="244"/>
    </location>
</feature>
<dbReference type="SMART" id="SM00471">
    <property type="entry name" value="HDc"/>
    <property type="match status" value="1"/>
</dbReference>
<dbReference type="Pfam" id="PF01966">
    <property type="entry name" value="HD"/>
    <property type="match status" value="1"/>
</dbReference>
<dbReference type="EMBL" id="CP006771">
    <property type="protein sequence ID" value="AGX89267.1"/>
    <property type="molecule type" value="Genomic_DNA"/>
</dbReference>
<evidence type="ECO:0000313" key="3">
    <source>
        <dbReference type="Proteomes" id="UP000017119"/>
    </source>
</evidence>
<dbReference type="Gene3D" id="1.10.3210.10">
    <property type="entry name" value="Hypothetical protein af1432"/>
    <property type="match status" value="1"/>
</dbReference>
<accession>U5NCW2</accession>
<dbReference type="KEGG" id="mpv:PRV_02685"/>
<dbReference type="NCBIfam" id="TIGR00277">
    <property type="entry name" value="HDIG"/>
    <property type="match status" value="1"/>
</dbReference>
<dbReference type="CDD" id="cd00077">
    <property type="entry name" value="HDc"/>
    <property type="match status" value="1"/>
</dbReference>
<dbReference type="SUPFAM" id="SSF109604">
    <property type="entry name" value="HD-domain/PDEase-like"/>
    <property type="match status" value="1"/>
</dbReference>
<dbReference type="STRING" id="1403316.PRV_02685"/>
<protein>
    <recommendedName>
        <fullName evidence="1">HD domain-containing protein</fullName>
    </recommendedName>
</protein>
<keyword evidence="3" id="KW-1185">Reference proteome</keyword>
<organism evidence="2 3">
    <name type="scientific">Mycoplasma parvum str. Indiana</name>
    <dbReference type="NCBI Taxonomy" id="1403316"/>
    <lineage>
        <taxon>Bacteria</taxon>
        <taxon>Bacillati</taxon>
        <taxon>Mycoplasmatota</taxon>
        <taxon>Mollicutes</taxon>
        <taxon>Mycoplasmataceae</taxon>
        <taxon>Mycoplasma</taxon>
    </lineage>
</organism>
<gene>
    <name evidence="2" type="ORF">PRV_02685</name>
</gene>
<dbReference type="Proteomes" id="UP000017119">
    <property type="component" value="Chromosome"/>
</dbReference>
<dbReference type="RefSeq" id="WP_022770443.1">
    <property type="nucleotide sequence ID" value="NC_022575.1"/>
</dbReference>
<dbReference type="HOGENOM" id="CLU_063856_0_0_14"/>
<dbReference type="AlphaFoldDB" id="U5NCW2"/>
<dbReference type="InterPro" id="IPR006674">
    <property type="entry name" value="HD_domain"/>
</dbReference>
<name>U5NCW2_9MOLU</name>
<reference evidence="2 3" key="1">
    <citation type="journal article" date="2013" name="Genome Announc.">
        <title>Genome Sequence of Mycoplasma parvum (Formerly Eperythrozoon parvum), a Diminutive Hemoplasma of the Pig.</title>
        <authorList>
            <person name="do Nascimento N.C."/>
            <person name="Dos Santos A.P."/>
            <person name="Chu Y."/>
            <person name="Guimaraes A.M."/>
            <person name="Pagliaro A."/>
            <person name="Messick J.B."/>
        </authorList>
    </citation>
    <scope>NUCLEOTIDE SEQUENCE [LARGE SCALE GENOMIC DNA]</scope>
    <source>
        <strain evidence="2 3">Indiana</strain>
    </source>
</reference>